<keyword evidence="2" id="KW-1185">Reference proteome</keyword>
<protein>
    <submittedName>
        <fullName evidence="1">Uncharacterized protein</fullName>
    </submittedName>
</protein>
<evidence type="ECO:0000313" key="1">
    <source>
        <dbReference type="EMBL" id="SLM63914.1"/>
    </source>
</evidence>
<sequence>MVRVSLVIFYLVEKSYLVKNRYPVATVTRLKREPYLVKTGRVKTLTWLRKSYGHGVQGRQLPPLTGLLQEL</sequence>
<gene>
    <name evidence="1" type="ORF">DAQ1742_03084</name>
</gene>
<dbReference type="Proteomes" id="UP000294820">
    <property type="component" value="Chromosome 1"/>
</dbReference>
<dbReference type="KEGG" id="daq:DAQ1742_03084"/>
<proteinExistence type="predicted"/>
<dbReference type="AlphaFoldDB" id="A0A375ACT9"/>
<name>A0A375ACT9_9GAMM</name>
<dbReference type="EMBL" id="LT615367">
    <property type="protein sequence ID" value="SLM63914.1"/>
    <property type="molecule type" value="Genomic_DNA"/>
</dbReference>
<evidence type="ECO:0000313" key="2">
    <source>
        <dbReference type="Proteomes" id="UP000294820"/>
    </source>
</evidence>
<organism evidence="1 2">
    <name type="scientific">Dickeya aquatica</name>
    <dbReference type="NCBI Taxonomy" id="1401087"/>
    <lineage>
        <taxon>Bacteria</taxon>
        <taxon>Pseudomonadati</taxon>
        <taxon>Pseudomonadota</taxon>
        <taxon>Gammaproteobacteria</taxon>
        <taxon>Enterobacterales</taxon>
        <taxon>Pectobacteriaceae</taxon>
        <taxon>Dickeya</taxon>
    </lineage>
</organism>
<reference evidence="1 2" key="1">
    <citation type="submission" date="2016-09" db="EMBL/GenBank/DDBJ databases">
        <authorList>
            <person name="Reverchon S."/>
            <person name="Nasser W."/>
            <person name="Leonard S."/>
            <person name="Brochier C."/>
            <person name="Duprey A."/>
        </authorList>
    </citation>
    <scope>NUCLEOTIDE SEQUENCE [LARGE SCALE GENOMIC DNA]</scope>
    <source>
        <strain evidence="1 2">174/2</strain>
    </source>
</reference>
<accession>A0A375ACT9</accession>